<evidence type="ECO:0000313" key="3">
    <source>
        <dbReference type="Proteomes" id="UP000314011"/>
    </source>
</evidence>
<dbReference type="PROSITE" id="PS51340">
    <property type="entry name" value="MOSC"/>
    <property type="match status" value="1"/>
</dbReference>
<comment type="caution">
    <text evidence="2">The sequence shown here is derived from an EMBL/GenBank/DDBJ whole genome shotgun (WGS) entry which is preliminary data.</text>
</comment>
<dbReference type="InterPro" id="IPR005302">
    <property type="entry name" value="MoCF_Sase_C"/>
</dbReference>
<dbReference type="EMBL" id="VFFF01000001">
    <property type="protein sequence ID" value="TNY31797.1"/>
    <property type="molecule type" value="Genomic_DNA"/>
</dbReference>
<dbReference type="Gene3D" id="2.40.33.20">
    <property type="entry name" value="PK beta-barrel domain-like"/>
    <property type="match status" value="1"/>
</dbReference>
<dbReference type="GO" id="GO:0030170">
    <property type="term" value="F:pyridoxal phosphate binding"/>
    <property type="evidence" value="ECO:0007669"/>
    <property type="project" value="InterPro"/>
</dbReference>
<sequence length="164" mass="17713">MSLLADLRARHASEGRVTWIGLRPVRLAAMETPNTVEVTLSGLDGDHARAGKRAVTLIQQEHLSVIAALSGRDEVNPEEVRRNLVIAGINLAALRDVPVRYGTALLRISGPCPPCSRMERVLGPGGYNAMRGHGGWYAEVLEPGRIAIGDSVQPDFKNTEISDN</sequence>
<dbReference type="GO" id="GO:0030151">
    <property type="term" value="F:molybdenum ion binding"/>
    <property type="evidence" value="ECO:0007669"/>
    <property type="project" value="InterPro"/>
</dbReference>
<evidence type="ECO:0000313" key="2">
    <source>
        <dbReference type="EMBL" id="TNY31797.1"/>
    </source>
</evidence>
<dbReference type="InterPro" id="IPR011037">
    <property type="entry name" value="Pyrv_Knase-like_insert_dom_sf"/>
</dbReference>
<feature type="domain" description="MOSC" evidence="1">
    <location>
        <begin position="30"/>
        <end position="155"/>
    </location>
</feature>
<dbReference type="PANTHER" id="PTHR36930:SF1">
    <property type="entry name" value="MOSC DOMAIN-CONTAINING PROTEIN"/>
    <property type="match status" value="1"/>
</dbReference>
<dbReference type="Proteomes" id="UP000314011">
    <property type="component" value="Unassembled WGS sequence"/>
</dbReference>
<dbReference type="AlphaFoldDB" id="A0A5C5GCT2"/>
<dbReference type="PANTHER" id="PTHR36930">
    <property type="entry name" value="METAL-SULFUR CLUSTER BIOSYNTHESIS PROTEINS YUAD-RELATED"/>
    <property type="match status" value="1"/>
</dbReference>
<name>A0A5C5GCT2_9RHOB</name>
<accession>A0A5C5GCT2</accession>
<dbReference type="Pfam" id="PF03473">
    <property type="entry name" value="MOSC"/>
    <property type="match status" value="1"/>
</dbReference>
<dbReference type="SUPFAM" id="SSF50800">
    <property type="entry name" value="PK beta-barrel domain-like"/>
    <property type="match status" value="1"/>
</dbReference>
<dbReference type="RefSeq" id="WP_140192477.1">
    <property type="nucleotide sequence ID" value="NZ_CP065915.1"/>
</dbReference>
<keyword evidence="3" id="KW-1185">Reference proteome</keyword>
<proteinExistence type="predicted"/>
<dbReference type="InterPro" id="IPR052716">
    <property type="entry name" value="MOSC_domain"/>
</dbReference>
<dbReference type="GO" id="GO:0003824">
    <property type="term" value="F:catalytic activity"/>
    <property type="evidence" value="ECO:0007669"/>
    <property type="project" value="InterPro"/>
</dbReference>
<reference evidence="2 3" key="1">
    <citation type="submission" date="2019-06" db="EMBL/GenBank/DDBJ databases">
        <title>Genome of new Rhodobacteraceae sp. SM1903.</title>
        <authorList>
            <person name="Ren X."/>
        </authorList>
    </citation>
    <scope>NUCLEOTIDE SEQUENCE [LARGE SCALE GENOMIC DNA]</scope>
    <source>
        <strain evidence="2 3">SM1903</strain>
    </source>
</reference>
<evidence type="ECO:0000259" key="1">
    <source>
        <dbReference type="PROSITE" id="PS51340"/>
    </source>
</evidence>
<dbReference type="OrthoDB" id="1550913at2"/>
<protein>
    <submittedName>
        <fullName evidence="2">MOSC domain-containing protein</fullName>
    </submittedName>
</protein>
<gene>
    <name evidence="2" type="ORF">FHY64_00385</name>
</gene>
<organism evidence="2 3">
    <name type="scientific">Pelagovum pacificum</name>
    <dbReference type="NCBI Taxonomy" id="2588711"/>
    <lineage>
        <taxon>Bacteria</taxon>
        <taxon>Pseudomonadati</taxon>
        <taxon>Pseudomonadota</taxon>
        <taxon>Alphaproteobacteria</taxon>
        <taxon>Rhodobacterales</taxon>
        <taxon>Paracoccaceae</taxon>
        <taxon>Pelagovum</taxon>
    </lineage>
</organism>